<feature type="region of interest" description="Disordered" evidence="1">
    <location>
        <begin position="125"/>
        <end position="190"/>
    </location>
</feature>
<dbReference type="EMBL" id="CAXLJM020000046">
    <property type="protein sequence ID" value="CAL8111666.1"/>
    <property type="molecule type" value="Genomic_DNA"/>
</dbReference>
<protein>
    <recommendedName>
        <fullName evidence="4">Male-enhanced antigen 1</fullName>
    </recommendedName>
</protein>
<evidence type="ECO:0008006" key="4">
    <source>
        <dbReference type="Google" id="ProtNLM"/>
    </source>
</evidence>
<reference evidence="2 3" key="1">
    <citation type="submission" date="2024-08" db="EMBL/GenBank/DDBJ databases">
        <authorList>
            <person name="Cucini C."/>
            <person name="Frati F."/>
        </authorList>
    </citation>
    <scope>NUCLEOTIDE SEQUENCE [LARGE SCALE GENOMIC DNA]</scope>
</reference>
<feature type="compositionally biased region" description="Acidic residues" evidence="1">
    <location>
        <begin position="46"/>
        <end position="63"/>
    </location>
</feature>
<feature type="compositionally biased region" description="Low complexity" evidence="1">
    <location>
        <begin position="160"/>
        <end position="170"/>
    </location>
</feature>
<gene>
    <name evidence="2" type="ORF">ODALV1_LOCUS15246</name>
</gene>
<evidence type="ECO:0000313" key="2">
    <source>
        <dbReference type="EMBL" id="CAL8111666.1"/>
    </source>
</evidence>
<evidence type="ECO:0000256" key="1">
    <source>
        <dbReference type="SAM" id="MobiDB-lite"/>
    </source>
</evidence>
<dbReference type="Proteomes" id="UP001642540">
    <property type="component" value="Unassembled WGS sequence"/>
</dbReference>
<feature type="region of interest" description="Disordered" evidence="1">
    <location>
        <begin position="235"/>
        <end position="266"/>
    </location>
</feature>
<accession>A0ABP1QUK3</accession>
<organism evidence="2 3">
    <name type="scientific">Orchesella dallaii</name>
    <dbReference type="NCBI Taxonomy" id="48710"/>
    <lineage>
        <taxon>Eukaryota</taxon>
        <taxon>Metazoa</taxon>
        <taxon>Ecdysozoa</taxon>
        <taxon>Arthropoda</taxon>
        <taxon>Hexapoda</taxon>
        <taxon>Collembola</taxon>
        <taxon>Entomobryomorpha</taxon>
        <taxon>Entomobryoidea</taxon>
        <taxon>Orchesellidae</taxon>
        <taxon>Orchesellinae</taxon>
        <taxon>Orchesella</taxon>
    </lineage>
</organism>
<evidence type="ECO:0000313" key="3">
    <source>
        <dbReference type="Proteomes" id="UP001642540"/>
    </source>
</evidence>
<feature type="compositionally biased region" description="Basic and acidic residues" evidence="1">
    <location>
        <begin position="240"/>
        <end position="266"/>
    </location>
</feature>
<comment type="caution">
    <text evidence="2">The sequence shown here is derived from an EMBL/GenBank/DDBJ whole genome shotgun (WGS) entry which is preliminary data.</text>
</comment>
<feature type="compositionally biased region" description="Basic and acidic residues" evidence="1">
    <location>
        <begin position="1"/>
        <end position="10"/>
    </location>
</feature>
<sequence length="266" mass="28812">MSPDPPREDREETGDDGSSDRIRRFSGEFIEGLMDDEFFIVPDAPYELDMEQESDFTDSDEDSPAQQGARNAGSPNGEVQAVQVSEQEVSFQTQGRGRYRLLIPFPVDSSNAANIAEGAAPSSIVEAGAGGRNNAIQDGTGADGANISSPVEAEVKNPISGGTSSSSRSGQENASTSQIKSPVTIDDAKQREIDLSEEKVETIKQVMKNIVLPIQAVPSWAFEVDEDAWTQKLQDAIESSDNKSSRKHGGRDSKQHRMMESETTKK</sequence>
<name>A0ABP1QUK3_9HEXA</name>
<feature type="compositionally biased region" description="Polar residues" evidence="1">
    <location>
        <begin position="171"/>
        <end position="181"/>
    </location>
</feature>
<keyword evidence="3" id="KW-1185">Reference proteome</keyword>
<dbReference type="Pfam" id="PF06910">
    <property type="entry name" value="MEA1"/>
    <property type="match status" value="1"/>
</dbReference>
<proteinExistence type="predicted"/>
<feature type="region of interest" description="Disordered" evidence="1">
    <location>
        <begin position="1"/>
        <end position="24"/>
    </location>
</feature>
<feature type="region of interest" description="Disordered" evidence="1">
    <location>
        <begin position="43"/>
        <end position="82"/>
    </location>
</feature>